<dbReference type="SUPFAM" id="SSF48317">
    <property type="entry name" value="Acid phosphatase/Vanadium-dependent haloperoxidase"/>
    <property type="match status" value="1"/>
</dbReference>
<feature type="domain" description="Phosphatidic acid phosphatase type 2/haloperoxidase" evidence="2">
    <location>
        <begin position="261"/>
        <end position="370"/>
    </location>
</feature>
<dbReference type="InterPro" id="IPR036938">
    <property type="entry name" value="PAP2/HPO_sf"/>
</dbReference>
<dbReference type="Gene3D" id="1.20.144.10">
    <property type="entry name" value="Phosphatidic acid phosphatase type 2/haloperoxidase"/>
    <property type="match status" value="2"/>
</dbReference>
<proteinExistence type="predicted"/>
<dbReference type="PANTHER" id="PTHR14969:SF13">
    <property type="entry name" value="AT30094P"/>
    <property type="match status" value="1"/>
</dbReference>
<comment type="caution">
    <text evidence="3">The sequence shown here is derived from an EMBL/GenBank/DDBJ whole genome shotgun (WGS) entry which is preliminary data.</text>
</comment>
<feature type="transmembrane region" description="Helical" evidence="1">
    <location>
        <begin position="172"/>
        <end position="195"/>
    </location>
</feature>
<keyword evidence="1" id="KW-0812">Transmembrane</keyword>
<keyword evidence="1" id="KW-0472">Membrane</keyword>
<dbReference type="PANTHER" id="PTHR14969">
    <property type="entry name" value="SPHINGOSINE-1-PHOSPHATE PHOSPHOHYDROLASE"/>
    <property type="match status" value="1"/>
</dbReference>
<evidence type="ECO:0000259" key="2">
    <source>
        <dbReference type="SMART" id="SM00014"/>
    </source>
</evidence>
<name>A0A644T0H1_9ZZZZ</name>
<evidence type="ECO:0000313" key="3">
    <source>
        <dbReference type="EMBL" id="MPL60395.1"/>
    </source>
</evidence>
<protein>
    <recommendedName>
        <fullName evidence="2">Phosphatidic acid phosphatase type 2/haloperoxidase domain-containing protein</fullName>
    </recommendedName>
</protein>
<feature type="transmembrane region" description="Helical" evidence="1">
    <location>
        <begin position="7"/>
        <end position="30"/>
    </location>
</feature>
<feature type="transmembrane region" description="Helical" evidence="1">
    <location>
        <begin position="327"/>
        <end position="349"/>
    </location>
</feature>
<feature type="transmembrane region" description="Helical" evidence="1">
    <location>
        <begin position="121"/>
        <end position="151"/>
    </location>
</feature>
<evidence type="ECO:0000256" key="1">
    <source>
        <dbReference type="SAM" id="Phobius"/>
    </source>
</evidence>
<dbReference type="CDD" id="cd03392">
    <property type="entry name" value="PAP2_like_2"/>
    <property type="match status" value="1"/>
</dbReference>
<dbReference type="AlphaFoldDB" id="A0A644T0H1"/>
<organism evidence="3">
    <name type="scientific">bioreactor metagenome</name>
    <dbReference type="NCBI Taxonomy" id="1076179"/>
    <lineage>
        <taxon>unclassified sequences</taxon>
        <taxon>metagenomes</taxon>
        <taxon>ecological metagenomes</taxon>
    </lineage>
</organism>
<dbReference type="InterPro" id="IPR000326">
    <property type="entry name" value="PAP2/HPO"/>
</dbReference>
<sequence>MITQTRIARWLIITLVSLTALMGLGFSASINKPEELPDIFAHHDITVETDQIIGKIMVAGGNAVVGGKVTDSVLVVDGNLVIQQAAKINGHIVVLGGSATIEPGAAVNHRPWVIAPKGHPLVPLIVSALLILGAISLLVFPALFWFVGHLCKKTSWYIPAKNILLAIEQRWPILYIAVSLFISALMLLAFSALAWETLFQKTMVLFDDSFVWLFRYFANPTLDKIMIRISDIGFGTSYIIMVIISFLLLTYLKRWRELGALMICLTGAAALSFLLKNLFQRPRPDVFRVVQEVSYSFPSGHAMASMCFYGMIAFLMMRTIPSWRGRLTVMTLAVALSVAIGISRIYLGVHYPSDVVAGYAAGSMWVAFCISLLMWWEQDRKENE</sequence>
<keyword evidence="1" id="KW-1133">Transmembrane helix</keyword>
<dbReference type="SMART" id="SM00014">
    <property type="entry name" value="acidPPc"/>
    <property type="match status" value="1"/>
</dbReference>
<dbReference type="EMBL" id="VSSQ01000012">
    <property type="protein sequence ID" value="MPL60395.1"/>
    <property type="molecule type" value="Genomic_DNA"/>
</dbReference>
<feature type="transmembrane region" description="Helical" evidence="1">
    <location>
        <begin position="232"/>
        <end position="251"/>
    </location>
</feature>
<dbReference type="Pfam" id="PF01569">
    <property type="entry name" value="PAP2"/>
    <property type="match status" value="1"/>
</dbReference>
<feature type="transmembrane region" description="Helical" evidence="1">
    <location>
        <begin position="355"/>
        <end position="376"/>
    </location>
</feature>
<feature type="transmembrane region" description="Helical" evidence="1">
    <location>
        <begin position="258"/>
        <end position="275"/>
    </location>
</feature>
<reference evidence="3" key="1">
    <citation type="submission" date="2019-08" db="EMBL/GenBank/DDBJ databases">
        <authorList>
            <person name="Kucharzyk K."/>
            <person name="Murdoch R.W."/>
            <person name="Higgins S."/>
            <person name="Loffler F."/>
        </authorList>
    </citation>
    <scope>NUCLEOTIDE SEQUENCE</scope>
</reference>
<accession>A0A644T0H1</accession>
<gene>
    <name evidence="3" type="ORF">SDC9_05956</name>
</gene>
<feature type="transmembrane region" description="Helical" evidence="1">
    <location>
        <begin position="295"/>
        <end position="315"/>
    </location>
</feature>